<dbReference type="EMBL" id="BK003295">
    <property type="protein sequence ID" value="DAA03494.1"/>
    <property type="molecule type" value="Genomic_DNA"/>
</dbReference>
<evidence type="ECO:0000256" key="1">
    <source>
        <dbReference type="SAM" id="MobiDB-lite"/>
    </source>
</evidence>
<proteinExistence type="predicted"/>
<organism evidence="2">
    <name type="scientific">Drosophila melanogaster</name>
    <name type="common">Fruit fly</name>
    <dbReference type="NCBI Taxonomy" id="7227"/>
    <lineage>
        <taxon>Eukaryota</taxon>
        <taxon>Metazoa</taxon>
        <taxon>Ecdysozoa</taxon>
        <taxon>Arthropoda</taxon>
        <taxon>Hexapoda</taxon>
        <taxon>Insecta</taxon>
        <taxon>Pterygota</taxon>
        <taxon>Neoptera</taxon>
        <taxon>Endopterygota</taxon>
        <taxon>Diptera</taxon>
        <taxon>Brachycera</taxon>
        <taxon>Muscomorpha</taxon>
        <taxon>Ephydroidea</taxon>
        <taxon>Drosophilidae</taxon>
        <taxon>Drosophila</taxon>
        <taxon>Sophophora</taxon>
    </lineage>
</organism>
<accession>Q6IHX1</accession>
<evidence type="ECO:0000313" key="2">
    <source>
        <dbReference type="EMBL" id="DAA03494.1"/>
    </source>
</evidence>
<gene>
    <name evidence="2" type="ORF">HDC00470</name>
</gene>
<dbReference type="AlphaFoldDB" id="Q6IHX1"/>
<reference evidence="2" key="1">
    <citation type="journal article" date="2003" name="Genome Biol.">
        <title>An integrated gene annotation and transcriptional profiling approach towards the full gene content of the Drosophila genome.</title>
        <authorList>
            <person name="Hild M."/>
            <person name="Beckmann B."/>
            <person name="Haas S.A."/>
            <person name="Koch B."/>
            <person name="Solovyev V."/>
            <person name="Busold C."/>
            <person name="Fellenberg K."/>
            <person name="Boutros M."/>
            <person name="Vingron M."/>
            <person name="Sauer F."/>
            <person name="Hoheisel J.D."/>
            <person name="Paro R."/>
        </authorList>
    </citation>
    <scope>NUCLEOTIDE SEQUENCE</scope>
</reference>
<name>Q6IHX1_DROME</name>
<sequence>MSLRWTCQPKNVGAQPCPAGLKSSPPRFPLPKSSPHGGHRPAHPLAERPKSMPQPVRSRVLASGPSFSALLLERVGQNANEHRPWKLTAEVQSARLKVNGKEKF</sequence>
<protein>
    <submittedName>
        <fullName evidence="2">HDC00470</fullName>
    </submittedName>
</protein>
<feature type="region of interest" description="Disordered" evidence="1">
    <location>
        <begin position="1"/>
        <end position="58"/>
    </location>
</feature>